<dbReference type="HAMAP" id="MF_00033">
    <property type="entry name" value="MurG"/>
    <property type="match status" value="1"/>
</dbReference>
<feature type="binding site" evidence="10">
    <location>
        <begin position="14"/>
        <end position="16"/>
    </location>
    <ligand>
        <name>UDP-N-acetyl-alpha-D-glucosamine</name>
        <dbReference type="ChEBI" id="CHEBI:57705"/>
    </ligand>
</feature>
<name>A0ABV7XCS4_9SPHN</name>
<evidence type="ECO:0000256" key="1">
    <source>
        <dbReference type="ARBA" id="ARBA00022475"/>
    </source>
</evidence>
<gene>
    <name evidence="10 14" type="primary">murG</name>
    <name evidence="14" type="ORF">ACFOMD_10690</name>
</gene>
<keyword evidence="2 10" id="KW-0132">Cell division</keyword>
<evidence type="ECO:0000256" key="8">
    <source>
        <dbReference type="ARBA" id="ARBA00023306"/>
    </source>
</evidence>
<keyword evidence="15" id="KW-1185">Reference proteome</keyword>
<keyword evidence="1 10" id="KW-1003">Cell membrane</keyword>
<dbReference type="InterPro" id="IPR006009">
    <property type="entry name" value="GlcNAc_MurG"/>
</dbReference>
<evidence type="ECO:0000256" key="10">
    <source>
        <dbReference type="HAMAP-Rule" id="MF_00033"/>
    </source>
</evidence>
<evidence type="ECO:0000256" key="4">
    <source>
        <dbReference type="ARBA" id="ARBA00022679"/>
    </source>
</evidence>
<dbReference type="EC" id="2.4.1.227" evidence="10"/>
<dbReference type="Gene3D" id="3.40.50.2000">
    <property type="entry name" value="Glycogen Phosphorylase B"/>
    <property type="match status" value="2"/>
</dbReference>
<organism evidence="14 15">
    <name type="scientific">Sphingoaurantiacus capsulatus</name>
    <dbReference type="NCBI Taxonomy" id="1771310"/>
    <lineage>
        <taxon>Bacteria</taxon>
        <taxon>Pseudomonadati</taxon>
        <taxon>Pseudomonadota</taxon>
        <taxon>Alphaproteobacteria</taxon>
        <taxon>Sphingomonadales</taxon>
        <taxon>Sphingosinicellaceae</taxon>
        <taxon>Sphingoaurantiacus</taxon>
    </lineage>
</organism>
<evidence type="ECO:0000256" key="11">
    <source>
        <dbReference type="SAM" id="MobiDB-lite"/>
    </source>
</evidence>
<evidence type="ECO:0000256" key="5">
    <source>
        <dbReference type="ARBA" id="ARBA00022960"/>
    </source>
</evidence>
<keyword evidence="3 10" id="KW-0328">Glycosyltransferase</keyword>
<dbReference type="Pfam" id="PF04101">
    <property type="entry name" value="Glyco_tran_28_C"/>
    <property type="match status" value="1"/>
</dbReference>
<evidence type="ECO:0000256" key="7">
    <source>
        <dbReference type="ARBA" id="ARBA00023136"/>
    </source>
</evidence>
<dbReference type="SUPFAM" id="SSF53756">
    <property type="entry name" value="UDP-Glycosyltransferase/glycogen phosphorylase"/>
    <property type="match status" value="1"/>
</dbReference>
<feature type="domain" description="Glycosyltransferase family 28 N-terminal" evidence="12">
    <location>
        <begin position="8"/>
        <end position="142"/>
    </location>
</feature>
<dbReference type="PANTHER" id="PTHR21015">
    <property type="entry name" value="UDP-N-ACETYLGLUCOSAMINE--N-ACETYLMURAMYL-(PENTAPEPTIDE) PYROPHOSPHORYL-UNDECAPRENOL N-ACETYLGLUCOSAMINE TRANSFERASE 1"/>
    <property type="match status" value="1"/>
</dbReference>
<protein>
    <recommendedName>
        <fullName evidence="10">UDP-N-acetylglucosamine--N-acetylmuramyl-(pentapeptide) pyrophosphoryl-undecaprenol N-acetylglucosamine transferase</fullName>
        <ecNumber evidence="10">2.4.1.227</ecNumber>
    </recommendedName>
    <alternativeName>
        <fullName evidence="10">Undecaprenyl-PP-MurNAc-pentapeptide-UDPGlcNAc GlcNAc transferase</fullName>
    </alternativeName>
</protein>
<feature type="binding site" evidence="10">
    <location>
        <position position="125"/>
    </location>
    <ligand>
        <name>UDP-N-acetyl-alpha-D-glucosamine</name>
        <dbReference type="ChEBI" id="CHEBI:57705"/>
    </ligand>
</feature>
<feature type="binding site" evidence="10">
    <location>
        <position position="295"/>
    </location>
    <ligand>
        <name>UDP-N-acetyl-alpha-D-glucosamine</name>
        <dbReference type="ChEBI" id="CHEBI:57705"/>
    </ligand>
</feature>
<keyword evidence="8 10" id="KW-0131">Cell cycle</keyword>
<dbReference type="RefSeq" id="WP_380861110.1">
    <property type="nucleotide sequence ID" value="NZ_JBHRXV010000010.1"/>
</dbReference>
<keyword evidence="6 10" id="KW-0573">Peptidoglycan synthesis</keyword>
<comment type="pathway">
    <text evidence="10">Cell wall biogenesis; peptidoglycan biosynthesis.</text>
</comment>
<evidence type="ECO:0000256" key="3">
    <source>
        <dbReference type="ARBA" id="ARBA00022676"/>
    </source>
</evidence>
<dbReference type="EMBL" id="JBHRXV010000010">
    <property type="protein sequence ID" value="MFC3713042.1"/>
    <property type="molecule type" value="Genomic_DNA"/>
</dbReference>
<evidence type="ECO:0000256" key="9">
    <source>
        <dbReference type="ARBA" id="ARBA00023316"/>
    </source>
</evidence>
<feature type="region of interest" description="Disordered" evidence="11">
    <location>
        <begin position="362"/>
        <end position="381"/>
    </location>
</feature>
<feature type="domain" description="Glycosyl transferase family 28 C-terminal" evidence="13">
    <location>
        <begin position="188"/>
        <end position="354"/>
    </location>
</feature>
<keyword evidence="5 10" id="KW-0133">Cell shape</keyword>
<keyword evidence="7 10" id="KW-0472">Membrane</keyword>
<evidence type="ECO:0000313" key="15">
    <source>
        <dbReference type="Proteomes" id="UP001595615"/>
    </source>
</evidence>
<dbReference type="InterPro" id="IPR004276">
    <property type="entry name" value="GlycoTrans_28_N"/>
</dbReference>
<dbReference type="PANTHER" id="PTHR21015:SF22">
    <property type="entry name" value="GLYCOSYLTRANSFERASE"/>
    <property type="match status" value="1"/>
</dbReference>
<evidence type="ECO:0000256" key="2">
    <source>
        <dbReference type="ARBA" id="ARBA00022618"/>
    </source>
</evidence>
<evidence type="ECO:0000256" key="6">
    <source>
        <dbReference type="ARBA" id="ARBA00022984"/>
    </source>
</evidence>
<evidence type="ECO:0000313" key="14">
    <source>
        <dbReference type="EMBL" id="MFC3713042.1"/>
    </source>
</evidence>
<comment type="function">
    <text evidence="10">Cell wall formation. Catalyzes the transfer of a GlcNAc subunit on undecaprenyl-pyrophosphoryl-MurNAc-pentapeptide (lipid intermediate I) to form undecaprenyl-pyrophosphoryl-MurNAc-(pentapeptide)GlcNAc (lipid intermediate II).</text>
</comment>
<comment type="similarity">
    <text evidence="10">Belongs to the glycosyltransferase 28 family. MurG subfamily.</text>
</comment>
<comment type="caution">
    <text evidence="14">The sequence shown here is derived from an EMBL/GenBank/DDBJ whole genome shotgun (WGS) entry which is preliminary data.</text>
</comment>
<dbReference type="CDD" id="cd03785">
    <property type="entry name" value="GT28_MurG"/>
    <property type="match status" value="1"/>
</dbReference>
<proteinExistence type="inferred from homology"/>
<feature type="compositionally biased region" description="Polar residues" evidence="11">
    <location>
        <begin position="372"/>
        <end position="381"/>
    </location>
</feature>
<comment type="catalytic activity">
    <reaction evidence="10">
        <text>di-trans,octa-cis-undecaprenyl diphospho-N-acetyl-alpha-D-muramoyl-L-alanyl-D-glutamyl-meso-2,6-diaminopimeloyl-D-alanyl-D-alanine + UDP-N-acetyl-alpha-D-glucosamine = di-trans,octa-cis-undecaprenyl diphospho-[N-acetyl-alpha-D-glucosaminyl-(1-&gt;4)]-N-acetyl-alpha-D-muramoyl-L-alanyl-D-glutamyl-meso-2,6-diaminopimeloyl-D-alanyl-D-alanine + UDP + H(+)</text>
        <dbReference type="Rhea" id="RHEA:31227"/>
        <dbReference type="ChEBI" id="CHEBI:15378"/>
        <dbReference type="ChEBI" id="CHEBI:57705"/>
        <dbReference type="ChEBI" id="CHEBI:58223"/>
        <dbReference type="ChEBI" id="CHEBI:61387"/>
        <dbReference type="ChEBI" id="CHEBI:61388"/>
        <dbReference type="EC" id="2.4.1.227"/>
    </reaction>
</comment>
<evidence type="ECO:0000259" key="13">
    <source>
        <dbReference type="Pfam" id="PF04101"/>
    </source>
</evidence>
<feature type="binding site" evidence="10">
    <location>
        <position position="194"/>
    </location>
    <ligand>
        <name>UDP-N-acetyl-alpha-D-glucosamine</name>
        <dbReference type="ChEBI" id="CHEBI:57705"/>
    </ligand>
</feature>
<evidence type="ECO:0000259" key="12">
    <source>
        <dbReference type="Pfam" id="PF03033"/>
    </source>
</evidence>
<dbReference type="GO" id="GO:0016757">
    <property type="term" value="F:glycosyltransferase activity"/>
    <property type="evidence" value="ECO:0007669"/>
    <property type="project" value="UniProtKB-KW"/>
</dbReference>
<keyword evidence="4 10" id="KW-0808">Transferase</keyword>
<sequence length="381" mass="39300">MAKRPHLVIAAGGTGGHMVPGHVLAETMTARGYDVSLITDDRGVKYPGLFDGCPRHVVPSGSLGGLNPIGWAKALLAMAKGRAAVKAIYRQRCPVAVIGFGGYPTVPALLGAFAAKVPTVIHDSNTVLGRVNRMLAGRVDVIATAFPNVHRLAPRHAAKVALVGNPVRADIVALRDLPFPDATGPLHILVIGGSQGATVLSKVVPAAIDRLPADLKARLRVTQQCRPEDIEGVRAAYAAAGVPADLATFLQDMPERLASAHLVIARSGASTVSELAVAGRPAIFVPLPTATDNHQVYNAQEMVDAGGARMILQSDFTAETVSAAIAQFLADPAALNAAATAARSTGRPDAAERLGDIVEGLGKRGRIPASGGDSSLQKASA</sequence>
<dbReference type="Proteomes" id="UP001595615">
    <property type="component" value="Unassembled WGS sequence"/>
</dbReference>
<accession>A0ABV7XCS4</accession>
<dbReference type="Pfam" id="PF03033">
    <property type="entry name" value="Glyco_transf_28"/>
    <property type="match status" value="1"/>
</dbReference>
<keyword evidence="9 10" id="KW-0961">Cell wall biogenesis/degradation</keyword>
<reference evidence="15" key="1">
    <citation type="journal article" date="2019" name="Int. J. Syst. Evol. Microbiol.">
        <title>The Global Catalogue of Microorganisms (GCM) 10K type strain sequencing project: providing services to taxonomists for standard genome sequencing and annotation.</title>
        <authorList>
            <consortium name="The Broad Institute Genomics Platform"/>
            <consortium name="The Broad Institute Genome Sequencing Center for Infectious Disease"/>
            <person name="Wu L."/>
            <person name="Ma J."/>
        </authorList>
    </citation>
    <scope>NUCLEOTIDE SEQUENCE [LARGE SCALE GENOMIC DNA]</scope>
    <source>
        <strain evidence="15">KCTC 42644</strain>
    </source>
</reference>
<dbReference type="InterPro" id="IPR007235">
    <property type="entry name" value="Glyco_trans_28_C"/>
</dbReference>
<dbReference type="NCBIfam" id="TIGR01133">
    <property type="entry name" value="murG"/>
    <property type="match status" value="1"/>
</dbReference>
<comment type="subcellular location">
    <subcellularLocation>
        <location evidence="10">Cell membrane</location>
        <topology evidence="10">Peripheral membrane protein</topology>
        <orientation evidence="10">Cytoplasmic side</orientation>
    </subcellularLocation>
</comment>
<feature type="binding site" evidence="10">
    <location>
        <position position="168"/>
    </location>
    <ligand>
        <name>UDP-N-acetyl-alpha-D-glucosamine</name>
        <dbReference type="ChEBI" id="CHEBI:57705"/>
    </ligand>
</feature>
<comment type="caution">
    <text evidence="10">Lacks conserved residue(s) required for the propagation of feature annotation.</text>
</comment>